<dbReference type="PANTHER" id="PTHR46126:SF1">
    <property type="entry name" value="DYNACTIN SUBUNIT 5"/>
    <property type="match status" value="1"/>
</dbReference>
<keyword evidence="5" id="KW-1185">Reference proteome</keyword>
<proteinExistence type="predicted"/>
<keyword evidence="3" id="KW-0206">Cytoskeleton</keyword>
<gene>
    <name evidence="4" type="ORF">PPRIM_AZ9-3.1.T1390033</name>
</gene>
<organism evidence="4 5">
    <name type="scientific">Paramecium primaurelia</name>
    <dbReference type="NCBI Taxonomy" id="5886"/>
    <lineage>
        <taxon>Eukaryota</taxon>
        <taxon>Sar</taxon>
        <taxon>Alveolata</taxon>
        <taxon>Ciliophora</taxon>
        <taxon>Intramacronucleata</taxon>
        <taxon>Oligohymenophorea</taxon>
        <taxon>Peniculida</taxon>
        <taxon>Parameciidae</taxon>
        <taxon>Paramecium</taxon>
    </lineage>
</organism>
<accession>A0A8S1Q002</accession>
<comment type="caution">
    <text evidence="4">The sequence shown here is derived from an EMBL/GenBank/DDBJ whole genome shotgun (WGS) entry which is preliminary data.</text>
</comment>
<evidence type="ECO:0000256" key="2">
    <source>
        <dbReference type="ARBA" id="ARBA00022490"/>
    </source>
</evidence>
<dbReference type="Pfam" id="PF21711">
    <property type="entry name" value="DCTN5"/>
    <property type="match status" value="1"/>
</dbReference>
<evidence type="ECO:0000313" key="5">
    <source>
        <dbReference type="Proteomes" id="UP000688137"/>
    </source>
</evidence>
<protein>
    <recommendedName>
        <fullName evidence="6">Dynactin subunit P25</fullName>
    </recommendedName>
</protein>
<evidence type="ECO:0000313" key="4">
    <source>
        <dbReference type="EMBL" id="CAD8108997.1"/>
    </source>
</evidence>
<dbReference type="CDD" id="cd03359">
    <property type="entry name" value="LbH_Dynactin_5"/>
    <property type="match status" value="1"/>
</dbReference>
<dbReference type="EMBL" id="CAJJDM010000143">
    <property type="protein sequence ID" value="CAD8108997.1"/>
    <property type="molecule type" value="Genomic_DNA"/>
</dbReference>
<evidence type="ECO:0000256" key="1">
    <source>
        <dbReference type="ARBA" id="ARBA00004245"/>
    </source>
</evidence>
<evidence type="ECO:0000256" key="3">
    <source>
        <dbReference type="ARBA" id="ARBA00023212"/>
    </source>
</evidence>
<name>A0A8S1Q002_PARPR</name>
<evidence type="ECO:0008006" key="6">
    <source>
        <dbReference type="Google" id="ProtNLM"/>
    </source>
</evidence>
<dbReference type="OMA" id="WCKQEYL"/>
<comment type="subcellular location">
    <subcellularLocation>
        <location evidence="1">Cytoplasm</location>
        <location evidence="1">Cytoskeleton</location>
    </subcellularLocation>
</comment>
<keyword evidence="2" id="KW-0963">Cytoplasm</keyword>
<dbReference type="AlphaFoldDB" id="A0A8S1Q002"/>
<sequence>MDAIIQYDKSEFHETSSGIKISKKSIIKGTEQINVSGRCIFFNDVILRGDLAKVSIGKYLVVHEKVTLKPSYTYGYTKESPTKKIIKFLPLMISDYVEIESSSIIQATKIGTCTSIGKNCYISHRCIIGENSIILDDSILPPDTVVPANSVYGGRPAVYIAETPESTSIIQKQKLINFYKNFVPKS</sequence>
<dbReference type="InterPro" id="IPR047125">
    <property type="entry name" value="DCTN5"/>
</dbReference>
<dbReference type="Proteomes" id="UP000688137">
    <property type="component" value="Unassembled WGS sequence"/>
</dbReference>
<dbReference type="PANTHER" id="PTHR46126">
    <property type="entry name" value="DYNACTIN SUBUNIT 5"/>
    <property type="match status" value="1"/>
</dbReference>
<reference evidence="4" key="1">
    <citation type="submission" date="2021-01" db="EMBL/GenBank/DDBJ databases">
        <authorList>
            <consortium name="Genoscope - CEA"/>
            <person name="William W."/>
        </authorList>
    </citation>
    <scope>NUCLEOTIDE SEQUENCE</scope>
</reference>
<dbReference type="GO" id="GO:0005869">
    <property type="term" value="C:dynactin complex"/>
    <property type="evidence" value="ECO:0007669"/>
    <property type="project" value="TreeGrafter"/>
</dbReference>